<reference evidence="1 2" key="1">
    <citation type="submission" date="2018-06" db="EMBL/GenBank/DDBJ databases">
        <title>A transcriptomic atlas of mushroom development highlights an independent origin of complex multicellularity.</title>
        <authorList>
            <consortium name="DOE Joint Genome Institute"/>
            <person name="Krizsan K."/>
            <person name="Almasi E."/>
            <person name="Merenyi Z."/>
            <person name="Sahu N."/>
            <person name="Viragh M."/>
            <person name="Koszo T."/>
            <person name="Mondo S."/>
            <person name="Kiss B."/>
            <person name="Balint B."/>
            <person name="Kues U."/>
            <person name="Barry K."/>
            <person name="Hegedus J.C."/>
            <person name="Henrissat B."/>
            <person name="Johnson J."/>
            <person name="Lipzen A."/>
            <person name="Ohm R."/>
            <person name="Nagy I."/>
            <person name="Pangilinan J."/>
            <person name="Yan J."/>
            <person name="Xiong Y."/>
            <person name="Grigoriev I.V."/>
            <person name="Hibbett D.S."/>
            <person name="Nagy L.G."/>
        </authorList>
    </citation>
    <scope>NUCLEOTIDE SEQUENCE [LARGE SCALE GENOMIC DNA]</scope>
    <source>
        <strain evidence="1 2">SZMC22713</strain>
    </source>
</reference>
<name>A0A4Y7QM42_9AGAM</name>
<keyword evidence="2" id="KW-1185">Reference proteome</keyword>
<protein>
    <submittedName>
        <fullName evidence="1">Uncharacterized protein</fullName>
    </submittedName>
</protein>
<gene>
    <name evidence="1" type="ORF">BD410DRAFT_780924</name>
</gene>
<dbReference type="EMBL" id="ML170157">
    <property type="protein sequence ID" value="TDL28426.1"/>
    <property type="molecule type" value="Genomic_DNA"/>
</dbReference>
<proteinExistence type="predicted"/>
<sequence>MQTVATAGITAAPERNRDAEHLSLVELMLHYYMVIKCEERRWTILLGVKNVPRM</sequence>
<organism evidence="1 2">
    <name type="scientific">Rickenella mellea</name>
    <dbReference type="NCBI Taxonomy" id="50990"/>
    <lineage>
        <taxon>Eukaryota</taxon>
        <taxon>Fungi</taxon>
        <taxon>Dikarya</taxon>
        <taxon>Basidiomycota</taxon>
        <taxon>Agaricomycotina</taxon>
        <taxon>Agaricomycetes</taxon>
        <taxon>Hymenochaetales</taxon>
        <taxon>Rickenellaceae</taxon>
        <taxon>Rickenella</taxon>
    </lineage>
</organism>
<dbReference type="Proteomes" id="UP000294933">
    <property type="component" value="Unassembled WGS sequence"/>
</dbReference>
<evidence type="ECO:0000313" key="1">
    <source>
        <dbReference type="EMBL" id="TDL28426.1"/>
    </source>
</evidence>
<dbReference type="VEuPathDB" id="FungiDB:BD410DRAFT_780924"/>
<feature type="non-terminal residue" evidence="1">
    <location>
        <position position="54"/>
    </location>
</feature>
<evidence type="ECO:0000313" key="2">
    <source>
        <dbReference type="Proteomes" id="UP000294933"/>
    </source>
</evidence>
<dbReference type="AlphaFoldDB" id="A0A4Y7QM42"/>
<accession>A0A4Y7QM42</accession>